<keyword evidence="6 7" id="KW-0472">Membrane</keyword>
<evidence type="ECO:0000256" key="6">
    <source>
        <dbReference type="ARBA" id="ARBA00023136"/>
    </source>
</evidence>
<evidence type="ECO:0000256" key="5">
    <source>
        <dbReference type="ARBA" id="ARBA00022989"/>
    </source>
</evidence>
<feature type="transmembrane region" description="Helical" evidence="7">
    <location>
        <begin position="239"/>
        <end position="262"/>
    </location>
</feature>
<sequence length="308" mass="32048">MFGVLIVCYLFLGGLGGGLCLVLSLVGLTVPREELGRRITAPYCSFFRYGYAVSACSLIAAALCLLVDSGNHGALAYLFFSGRITYLSVGSYLLVGGVALSAVFAYLWAVRSSVRRVRAFRALQIAAALVGLAVALYTGLFLASMQAVPFWNTLWLPALFLLSSVSCGLVAALIVGHMSGVSLQFEQYFARMAAIDAAVIVLEAVCLLGLVLGSLFAGGSDSASAAASASASALLFGEYAWVFWSVSVALGLVAAFVVDATVMRAGQILPGRPCYSLVPGVCVFAGAFALRFCMVMAGEHPVASLLGA</sequence>
<feature type="transmembrane region" description="Helical" evidence="7">
    <location>
        <begin position="49"/>
        <end position="69"/>
    </location>
</feature>
<comment type="similarity">
    <text evidence="2">Belongs to the NrfD family.</text>
</comment>
<dbReference type="Proteomes" id="UP001320544">
    <property type="component" value="Chromosome"/>
</dbReference>
<evidence type="ECO:0000256" key="3">
    <source>
        <dbReference type="ARBA" id="ARBA00022475"/>
    </source>
</evidence>
<proteinExistence type="inferred from homology"/>
<feature type="transmembrane region" description="Helical" evidence="7">
    <location>
        <begin position="6"/>
        <end position="28"/>
    </location>
</feature>
<evidence type="ECO:0000256" key="4">
    <source>
        <dbReference type="ARBA" id="ARBA00022692"/>
    </source>
</evidence>
<dbReference type="RefSeq" id="WP_244386292.1">
    <property type="nucleotide sequence ID" value="NZ_AP025564.1"/>
</dbReference>
<organism evidence="8 9">
    <name type="scientific">Raoultibacter timonensis</name>
    <dbReference type="NCBI Taxonomy" id="1907662"/>
    <lineage>
        <taxon>Bacteria</taxon>
        <taxon>Bacillati</taxon>
        <taxon>Actinomycetota</taxon>
        <taxon>Coriobacteriia</taxon>
        <taxon>Eggerthellales</taxon>
        <taxon>Eggerthellaceae</taxon>
        <taxon>Raoultibacter</taxon>
    </lineage>
</organism>
<keyword evidence="4 7" id="KW-0812">Transmembrane</keyword>
<name>A0ABN6MGL8_9ACTN</name>
<feature type="transmembrane region" description="Helical" evidence="7">
    <location>
        <begin position="154"/>
        <end position="176"/>
    </location>
</feature>
<protein>
    <recommendedName>
        <fullName evidence="10">Polysulfide reductase</fullName>
    </recommendedName>
</protein>
<accession>A0ABN6MGL8</accession>
<dbReference type="PANTHER" id="PTHR34856:SF2">
    <property type="entry name" value="PROTEIN NRFD"/>
    <property type="match status" value="1"/>
</dbReference>
<reference evidence="8 9" key="1">
    <citation type="submission" date="2022-01" db="EMBL/GenBank/DDBJ databases">
        <title>Novel bile acid biosynthetic pathways are enriched in the microbiome of centenarians.</title>
        <authorList>
            <person name="Sato Y."/>
            <person name="Atarashi K."/>
            <person name="Plichta R.D."/>
            <person name="Arai Y."/>
            <person name="Sasajima S."/>
            <person name="Kearney M.S."/>
            <person name="Suda W."/>
            <person name="Takeshita K."/>
            <person name="Sasaki T."/>
            <person name="Okamoto S."/>
            <person name="Skelly N.A."/>
            <person name="Okamura Y."/>
            <person name="Vlamakis H."/>
            <person name="Li Y."/>
            <person name="Tanoue T."/>
            <person name="Takei H."/>
            <person name="Nittono H."/>
            <person name="Narushima S."/>
            <person name="Irie J."/>
            <person name="Itoh H."/>
            <person name="Moriya K."/>
            <person name="Sugiura Y."/>
            <person name="Suematsu M."/>
            <person name="Moritoki N."/>
            <person name="Shibata S."/>
            <person name="Littman R.D."/>
            <person name="Fischbach A.M."/>
            <person name="Uwamino Y."/>
            <person name="Inoue T."/>
            <person name="Honda A."/>
            <person name="Hattori M."/>
            <person name="Murai T."/>
            <person name="Xavier J.R."/>
            <person name="Hirose N."/>
            <person name="Honda K."/>
        </authorList>
    </citation>
    <scope>NUCLEOTIDE SEQUENCE [LARGE SCALE GENOMIC DNA]</scope>
    <source>
        <strain evidence="8 9">CE91-St30</strain>
    </source>
</reference>
<dbReference type="EMBL" id="AP025564">
    <property type="protein sequence ID" value="BDE97142.1"/>
    <property type="molecule type" value="Genomic_DNA"/>
</dbReference>
<comment type="subcellular location">
    <subcellularLocation>
        <location evidence="1">Cell membrane</location>
        <topology evidence="1">Multi-pass membrane protein</topology>
    </subcellularLocation>
</comment>
<evidence type="ECO:0000256" key="7">
    <source>
        <dbReference type="SAM" id="Phobius"/>
    </source>
</evidence>
<evidence type="ECO:0000313" key="9">
    <source>
        <dbReference type="Proteomes" id="UP001320544"/>
    </source>
</evidence>
<keyword evidence="9" id="KW-1185">Reference proteome</keyword>
<dbReference type="InterPro" id="IPR005614">
    <property type="entry name" value="NrfD-like"/>
</dbReference>
<feature type="transmembrane region" description="Helical" evidence="7">
    <location>
        <begin position="122"/>
        <end position="142"/>
    </location>
</feature>
<gene>
    <name evidence="8" type="ORF">CE91St30_24750</name>
</gene>
<keyword evidence="3" id="KW-1003">Cell membrane</keyword>
<evidence type="ECO:0008006" key="10">
    <source>
        <dbReference type="Google" id="ProtNLM"/>
    </source>
</evidence>
<dbReference type="InterPro" id="IPR052049">
    <property type="entry name" value="Electron_transfer_protein"/>
</dbReference>
<dbReference type="Gene3D" id="1.20.1630.10">
    <property type="entry name" value="Formate dehydrogenase/DMSO reductase domain"/>
    <property type="match status" value="1"/>
</dbReference>
<evidence type="ECO:0000256" key="2">
    <source>
        <dbReference type="ARBA" id="ARBA00008929"/>
    </source>
</evidence>
<evidence type="ECO:0000256" key="1">
    <source>
        <dbReference type="ARBA" id="ARBA00004651"/>
    </source>
</evidence>
<feature type="transmembrane region" description="Helical" evidence="7">
    <location>
        <begin position="89"/>
        <end position="110"/>
    </location>
</feature>
<feature type="transmembrane region" description="Helical" evidence="7">
    <location>
        <begin position="274"/>
        <end position="297"/>
    </location>
</feature>
<dbReference type="Pfam" id="PF03916">
    <property type="entry name" value="NrfD"/>
    <property type="match status" value="1"/>
</dbReference>
<evidence type="ECO:0000313" key="8">
    <source>
        <dbReference type="EMBL" id="BDE97142.1"/>
    </source>
</evidence>
<dbReference type="PANTHER" id="PTHR34856">
    <property type="entry name" value="PROTEIN NRFD"/>
    <property type="match status" value="1"/>
</dbReference>
<keyword evidence="5 7" id="KW-1133">Transmembrane helix</keyword>
<feature type="transmembrane region" description="Helical" evidence="7">
    <location>
        <begin position="197"/>
        <end position="219"/>
    </location>
</feature>